<proteinExistence type="predicted"/>
<name>A0A9W8N431_9PEZI</name>
<dbReference type="VEuPathDB" id="FungiDB:F4678DRAFT_425510"/>
<sequence length="492" mass="55631">MASGYAAFVTHLASNNPSLGNLTAFLSRGYQQPQCQSTIDCVEHPRPSGYKHIAGLQEALDCIERISSATGTSSGCYIVVEDPSPKDIEALGSRLDVNPLFFAGHVDTVYRSAERDAPPISIALYPSQLASQEFVNIHYQRSLRLPYEINTGHRKINLTGNVARLLRWTTPFDKYPVGLARGCCSTYRKTLANQRWIFDVEINLPRIGNPTNLSSPFAIFHGFRLEDFKPNTVSSISCMEAAGMKRRPRSLRENLLDLLRASPPGFSCGQPSVLSLVYFPARLILAEWVMYTFVMDRYVKHFERVFETPSGVVPTMTSEDLKELHRWRRRSEQSIQKLDHLANFVSFWRTQEPDHPQFKSLAGDLHFAAMKIEKCDDAFKAMVPNVMAMIQIFESRKSIEESLRIKRLTVIAMIFISLSYIATLFSMADSYAPGQERFWVYFIVALPTLLLVIVTVQWPQFSVVFLSVFAALRRHICQRIRSLQSGIQGAAG</sequence>
<dbReference type="Gene3D" id="1.20.58.340">
    <property type="entry name" value="Magnesium transport protein CorA, transmembrane region"/>
    <property type="match status" value="1"/>
</dbReference>
<dbReference type="InterPro" id="IPR002523">
    <property type="entry name" value="MgTranspt_CorA/ZnTranspt_ZntB"/>
</dbReference>
<keyword evidence="7" id="KW-1185">Reference proteome</keyword>
<dbReference type="EMBL" id="JANPWZ010003216">
    <property type="protein sequence ID" value="KAJ3553748.1"/>
    <property type="molecule type" value="Genomic_DNA"/>
</dbReference>
<organism evidence="6 7">
    <name type="scientific">Xylaria arbuscula</name>
    <dbReference type="NCBI Taxonomy" id="114810"/>
    <lineage>
        <taxon>Eukaryota</taxon>
        <taxon>Fungi</taxon>
        <taxon>Dikarya</taxon>
        <taxon>Ascomycota</taxon>
        <taxon>Pezizomycotina</taxon>
        <taxon>Sordariomycetes</taxon>
        <taxon>Xylariomycetidae</taxon>
        <taxon>Xylariales</taxon>
        <taxon>Xylariaceae</taxon>
        <taxon>Xylaria</taxon>
    </lineage>
</organism>
<evidence type="ECO:0000313" key="7">
    <source>
        <dbReference type="Proteomes" id="UP001148614"/>
    </source>
</evidence>
<feature type="transmembrane region" description="Helical" evidence="5">
    <location>
        <begin position="439"/>
        <end position="472"/>
    </location>
</feature>
<accession>A0A9W8N431</accession>
<keyword evidence="2 5" id="KW-0812">Transmembrane</keyword>
<dbReference type="InterPro" id="IPR045863">
    <property type="entry name" value="CorA_TM1_TM2"/>
</dbReference>
<evidence type="ECO:0000256" key="2">
    <source>
        <dbReference type="ARBA" id="ARBA00022692"/>
    </source>
</evidence>
<reference evidence="6" key="1">
    <citation type="submission" date="2022-07" db="EMBL/GenBank/DDBJ databases">
        <title>Genome Sequence of Xylaria arbuscula.</title>
        <authorList>
            <person name="Buettner E."/>
        </authorList>
    </citation>
    <scope>NUCLEOTIDE SEQUENCE</scope>
    <source>
        <strain evidence="6">VT107</strain>
    </source>
</reference>
<dbReference type="Pfam" id="PF01544">
    <property type="entry name" value="CorA"/>
    <property type="match status" value="1"/>
</dbReference>
<keyword evidence="4 5" id="KW-0472">Membrane</keyword>
<dbReference type="AlphaFoldDB" id="A0A9W8N431"/>
<gene>
    <name evidence="6" type="ORF">NPX13_g10806</name>
</gene>
<evidence type="ECO:0000256" key="3">
    <source>
        <dbReference type="ARBA" id="ARBA00022989"/>
    </source>
</evidence>
<protein>
    <submittedName>
        <fullName evidence="6">Uncharacterized protein</fullName>
    </submittedName>
</protein>
<feature type="transmembrane region" description="Helical" evidence="5">
    <location>
        <begin position="408"/>
        <end position="427"/>
    </location>
</feature>
<evidence type="ECO:0000256" key="5">
    <source>
        <dbReference type="SAM" id="Phobius"/>
    </source>
</evidence>
<keyword evidence="3 5" id="KW-1133">Transmembrane helix</keyword>
<evidence type="ECO:0000256" key="1">
    <source>
        <dbReference type="ARBA" id="ARBA00004141"/>
    </source>
</evidence>
<evidence type="ECO:0000313" key="6">
    <source>
        <dbReference type="EMBL" id="KAJ3553748.1"/>
    </source>
</evidence>
<dbReference type="SUPFAM" id="SSF144083">
    <property type="entry name" value="Magnesium transport protein CorA, transmembrane region"/>
    <property type="match status" value="1"/>
</dbReference>
<comment type="subcellular location">
    <subcellularLocation>
        <location evidence="1">Membrane</location>
        <topology evidence="1">Multi-pass membrane protein</topology>
    </subcellularLocation>
</comment>
<dbReference type="GO" id="GO:0016020">
    <property type="term" value="C:membrane"/>
    <property type="evidence" value="ECO:0007669"/>
    <property type="project" value="UniProtKB-SubCell"/>
</dbReference>
<comment type="caution">
    <text evidence="6">The sequence shown here is derived from an EMBL/GenBank/DDBJ whole genome shotgun (WGS) entry which is preliminary data.</text>
</comment>
<dbReference type="Proteomes" id="UP001148614">
    <property type="component" value="Unassembled WGS sequence"/>
</dbReference>
<evidence type="ECO:0000256" key="4">
    <source>
        <dbReference type="ARBA" id="ARBA00023136"/>
    </source>
</evidence>